<evidence type="ECO:0000256" key="3">
    <source>
        <dbReference type="ARBA" id="ARBA00022691"/>
    </source>
</evidence>
<evidence type="ECO:0000256" key="7">
    <source>
        <dbReference type="ARBA" id="ARBA00093361"/>
    </source>
</evidence>
<evidence type="ECO:0000256" key="8">
    <source>
        <dbReference type="ARBA" id="ARBA00093594"/>
    </source>
</evidence>
<keyword evidence="4" id="KW-0694">RNA-binding</keyword>
<reference evidence="12 13" key="1">
    <citation type="journal article" date="2021" name="Nat. Plants">
        <title>The Taxus genome provides insights into paclitaxel biosynthesis.</title>
        <authorList>
            <person name="Xiong X."/>
            <person name="Gou J."/>
            <person name="Liao Q."/>
            <person name="Li Y."/>
            <person name="Zhou Q."/>
            <person name="Bi G."/>
            <person name="Li C."/>
            <person name="Du R."/>
            <person name="Wang X."/>
            <person name="Sun T."/>
            <person name="Guo L."/>
            <person name="Liang H."/>
            <person name="Lu P."/>
            <person name="Wu Y."/>
            <person name="Zhang Z."/>
            <person name="Ro D.K."/>
            <person name="Shang Y."/>
            <person name="Huang S."/>
            <person name="Yan J."/>
        </authorList>
    </citation>
    <scope>NUCLEOTIDE SEQUENCE [LARGE SCALE GENOMIC DNA]</scope>
    <source>
        <strain evidence="12">Ta-2019</strain>
    </source>
</reference>
<comment type="function">
    <text evidence="7">S-adenosyl-L-methionine-dependent 2'-O-ribose methyltransferase that catalyzes the formation of 2'-O-methylguanosine at position 18 (Gm18) in a subset of tRNA. Selectively mediates Gm18 methylation of tRNAGln-TTG/CTG and tRNASer-TGA/GCT. Gm18 modification can enhance the stability of modified tRNAs.</text>
</comment>
<evidence type="ECO:0000256" key="2">
    <source>
        <dbReference type="ARBA" id="ARBA00022679"/>
    </source>
</evidence>
<dbReference type="CDD" id="cd18091">
    <property type="entry name" value="SpoU-like_TRM3-like"/>
    <property type="match status" value="1"/>
</dbReference>
<dbReference type="OMA" id="GQEMAKC"/>
<comment type="catalytic activity">
    <reaction evidence="6">
        <text>guanosine(18) in tRNA + S-adenosyl-L-methionine = 2'-O-methylguanosine(18) in tRNA + S-adenosyl-L-homocysteine + H(+)</text>
        <dbReference type="Rhea" id="RHEA:20077"/>
        <dbReference type="Rhea" id="RHEA-COMP:10190"/>
        <dbReference type="Rhea" id="RHEA-COMP:10192"/>
        <dbReference type="ChEBI" id="CHEBI:15378"/>
        <dbReference type="ChEBI" id="CHEBI:57856"/>
        <dbReference type="ChEBI" id="CHEBI:59789"/>
        <dbReference type="ChEBI" id="CHEBI:74269"/>
        <dbReference type="ChEBI" id="CHEBI:74445"/>
        <dbReference type="EC" id="2.1.1.34"/>
    </reaction>
    <physiologicalReaction direction="left-to-right" evidence="6">
        <dbReference type="Rhea" id="RHEA:20078"/>
    </physiologicalReaction>
</comment>
<evidence type="ECO:0000256" key="5">
    <source>
        <dbReference type="ARBA" id="ARBA00022990"/>
    </source>
</evidence>
<dbReference type="InterPro" id="IPR044748">
    <property type="entry name" value="Trm3/TARBP1_C"/>
</dbReference>
<dbReference type="GO" id="GO:0030488">
    <property type="term" value="P:tRNA methylation"/>
    <property type="evidence" value="ECO:0007669"/>
    <property type="project" value="InterPro"/>
</dbReference>
<keyword evidence="2" id="KW-0808">Transferase</keyword>
<evidence type="ECO:0000313" key="13">
    <source>
        <dbReference type="Proteomes" id="UP000824469"/>
    </source>
</evidence>
<dbReference type="InterPro" id="IPR016024">
    <property type="entry name" value="ARM-type_fold"/>
</dbReference>
<organism evidence="12 13">
    <name type="scientific">Taxus chinensis</name>
    <name type="common">Chinese yew</name>
    <name type="synonym">Taxus wallichiana var. chinensis</name>
    <dbReference type="NCBI Taxonomy" id="29808"/>
    <lineage>
        <taxon>Eukaryota</taxon>
        <taxon>Viridiplantae</taxon>
        <taxon>Streptophyta</taxon>
        <taxon>Embryophyta</taxon>
        <taxon>Tracheophyta</taxon>
        <taxon>Spermatophyta</taxon>
        <taxon>Pinopsida</taxon>
        <taxon>Pinidae</taxon>
        <taxon>Conifers II</taxon>
        <taxon>Cupressales</taxon>
        <taxon>Taxaceae</taxon>
        <taxon>Taxus</taxon>
    </lineage>
</organism>
<evidence type="ECO:0000256" key="9">
    <source>
        <dbReference type="ARBA" id="ARBA00093636"/>
    </source>
</evidence>
<evidence type="ECO:0000259" key="11">
    <source>
        <dbReference type="Pfam" id="PF00588"/>
    </source>
</evidence>
<evidence type="ECO:0000313" key="12">
    <source>
        <dbReference type="EMBL" id="KAH9305250.1"/>
    </source>
</evidence>
<gene>
    <name evidence="12" type="ORF">KI387_009654</name>
</gene>
<accession>A0AA38FJS1</accession>
<feature type="domain" description="tRNA/rRNA methyltransferase SpoU type" evidence="11">
    <location>
        <begin position="1696"/>
        <end position="1837"/>
    </location>
</feature>
<evidence type="ECO:0000256" key="6">
    <source>
        <dbReference type="ARBA" id="ARBA00093266"/>
    </source>
</evidence>
<evidence type="ECO:0000256" key="1">
    <source>
        <dbReference type="ARBA" id="ARBA00022603"/>
    </source>
</evidence>
<dbReference type="SUPFAM" id="SSF75217">
    <property type="entry name" value="alpha/beta knot"/>
    <property type="match status" value="1"/>
</dbReference>
<keyword evidence="3" id="KW-0949">S-adenosyl-L-methionine</keyword>
<evidence type="ECO:0000256" key="4">
    <source>
        <dbReference type="ARBA" id="ARBA00022884"/>
    </source>
</evidence>
<dbReference type="FunFam" id="3.40.1280.10:FF:000010">
    <property type="entry name" value="probable methyltransferase TARBP1"/>
    <property type="match status" value="1"/>
</dbReference>
<dbReference type="Gene3D" id="3.40.1280.10">
    <property type="match status" value="1"/>
</dbReference>
<dbReference type="InterPro" id="IPR029026">
    <property type="entry name" value="tRNA_m1G_MTases_N"/>
</dbReference>
<proteinExistence type="predicted"/>
<sequence length="1845" mass="209076">DHLKDDQPCTLDEKELTFFSAFISTLTHLFKKPGIEMVYLTALIWRVYIPILKRTSVVHSVLHNQVAEALAEIARERHTWGEMELILLPYCIKSVTSCVAFEPQDHLSSNLQAYAYPSITSLIGDMKALNLSEEHLELVDGILPLSVASQLLATLMMAALKVLSSNGVGVLPKDGNESRNSDVENFSSHMVSDLLDATLDMLSESSDCKVRHCAMTMLLPCLLRTVDMLASFEACYPRRLDVNFRLIVMQKVWSSCKSMFSQGSLKCCDGYAALSLVLKFMLPSVNDGGEHFEDTNTSKMFDVRAEKDFWEYLRAGLVDEENLTRKRSLYILKLALVKRQQCLNNYYLQKIDDGSKEKSFQIKHEKTSEGGITIPAMTKRERWAEIEAKSLGVGVINKDHERGTDRWQRWEAFILLHEMLEEYGTHLVEAAWSHQISLLLATIEGRGSRNQTKLIWDHQSYIENADVAFLWTTVLWQRGFHHGNPQVRRLIMQSFLELDWLKLGNPGALIPEWFVLGPFIQALNDSVHHQDFGLKGIYSSEMGKCAATFIRQYSASLSIRARKKFVQHLASVAKYKSLGRAGFMTLVLCVKEASCGDDWIEKEGIFKKSMLLSDTMDRGSSLDIYIPQETTSADLIEVLRLLVESSKQHFNPKYRSQACDHIMVAALVQVEIYEVPFNKLLYFLTSFPREYIVSNGLLHSKIMYWFNWQETIYSSQPCFCHKEWFSRNLCNFADSFVKPQKHNLLVPRNDEEVDAWHVESDRWARLLCLGVLEGHQFSKILRVIQSHACEIYQRAYNSSCTPEKLLLLISSVLKECQTQQQFSDSIQGTRLENKTNKVLDLVDKKELSGNDILIKTVSDTILSILGELLSYARSSFTIFWCDYSWDGSLPDSVTGKLGGPCQRRLPSSATSLVLQAILALKAVAECTIWCARLKDRSIPDPATFLLWEFSWNVVTAPIPQGETRAEIQLGAYEALVSISKALAVTTSLQVLSSVKARLNIEDIPEKMLVDELVCKFLCNINCLLQKGSLTRSRRAILLQYKWECLDSFLSISWSSLNPCAEMLGFGESAVLDSTLETILHDATESLGSASENSVLPILRSVRWVMDWGLLKRMTSDGDTQNEKKVQVMWSLVQSAWSSNCDSNKRRVASIAAVLSATFHPSVFSDFSMHDNKSDKEGPLKWFLGRLIDQGIRSPRTMRLTALQLTGMWLLYPATIKFYMKELKLLTLHGGVAIDEDLDGELLENHVAAREYSTLVKSADRELTEAFVNSEMYARITVAVLFNKLADHVDGAQLLIDHNAQKEAMPAEKAGKMFLLELLDSVVNDADLAKELYKKWGSIHRRKTRAWQMICILSRFVDEDSLQQVTSFIHKCIYRNNLPAVRQYIEIFAVQIYLKFPLMIEEQMVPILCDYSMKPQALSSYVFIAAHVLMHISPTSIQLELLEKLLPPILPFLTSHHHSLRAFSQILIYRVLHKFFIISQSPTQVELQSLPLEKCFQSMMAYLDGNADCTRIRLSVEKFLDVFDPIASATPRGLFCFTNGETNPSAELPFECVPFSAMEHVIKFLNEVRDEMRGIMTEDALTLKKEEFLDKSMEKKENSSRYLQAKDKLDTSSITDVHAAMDAFSGSISGSLDFQKKILSHRFGENILNADAEVGTYAKNATGPMLTEIEVEDQLLSSAIELRIKELEKLTGERQDLILVASLLGRIPNLAGLARTCEVFKAAKLVINDANIMQDKQFQLISVTAEKWIPVQEVPELSLKEYLTTKKREGYSILGLEQTANSIPLNKFSFPRKSVLVLGREKEGIPVDIIHILDTCVEIPQYGVVRSLNVHVSGAIAIWEYTRQHK</sequence>
<dbReference type="EC" id="2.1.1.34" evidence="8"/>
<dbReference type="PANTHER" id="PTHR12029">
    <property type="entry name" value="RNA METHYLTRANSFERASE"/>
    <property type="match status" value="1"/>
</dbReference>
<evidence type="ECO:0000256" key="10">
    <source>
        <dbReference type="ARBA" id="ARBA00093656"/>
    </source>
</evidence>
<comment type="caution">
    <text evidence="12">The sequence shown here is derived from an EMBL/GenBank/DDBJ whole genome shotgun (WGS) entry which is preliminary data.</text>
</comment>
<keyword evidence="5" id="KW-0007">Acetylation</keyword>
<dbReference type="Proteomes" id="UP000824469">
    <property type="component" value="Unassembled WGS sequence"/>
</dbReference>
<dbReference type="InterPro" id="IPR001537">
    <property type="entry name" value="SpoU_MeTrfase"/>
</dbReference>
<dbReference type="EMBL" id="JAHRHJ020000008">
    <property type="protein sequence ID" value="KAH9305250.1"/>
    <property type="molecule type" value="Genomic_DNA"/>
</dbReference>
<dbReference type="GO" id="GO:0141100">
    <property type="term" value="F:tRNA (guanine(18)-2'-O)-methyltransferase activity"/>
    <property type="evidence" value="ECO:0007669"/>
    <property type="project" value="UniProtKB-EC"/>
</dbReference>
<keyword evidence="1" id="KW-0489">Methyltransferase</keyword>
<dbReference type="PANTHER" id="PTHR12029:SF11">
    <property type="entry name" value="METHYLTRANSFERASE TARBP1-RELATED"/>
    <property type="match status" value="1"/>
</dbReference>
<dbReference type="Pfam" id="PF00588">
    <property type="entry name" value="SpoU_methylase"/>
    <property type="match status" value="1"/>
</dbReference>
<feature type="non-terminal residue" evidence="12">
    <location>
        <position position="1845"/>
    </location>
</feature>
<keyword evidence="13" id="KW-1185">Reference proteome</keyword>
<dbReference type="GO" id="GO:0003723">
    <property type="term" value="F:RNA binding"/>
    <property type="evidence" value="ECO:0007669"/>
    <property type="project" value="UniProtKB-KW"/>
</dbReference>
<protein>
    <recommendedName>
        <fullName evidence="9">tRNA (guanosine(18)-2'-O)-methyltransferase TARBP1</fullName>
        <ecNumber evidence="8">2.1.1.34</ecNumber>
    </recommendedName>
    <alternativeName>
        <fullName evidence="10">TAR RNA-binding protein 1</fullName>
    </alternativeName>
</protein>
<dbReference type="InterPro" id="IPR029028">
    <property type="entry name" value="Alpha/beta_knot_MTases"/>
</dbReference>
<dbReference type="InterPro" id="IPR045330">
    <property type="entry name" value="TRM3/TARBP1"/>
</dbReference>
<name>A0AA38FJS1_TAXCH</name>
<dbReference type="SUPFAM" id="SSF48371">
    <property type="entry name" value="ARM repeat"/>
    <property type="match status" value="1"/>
</dbReference>